<comment type="caution">
    <text evidence="2">The sequence shown here is derived from an EMBL/GenBank/DDBJ whole genome shotgun (WGS) entry which is preliminary data.</text>
</comment>
<protein>
    <recommendedName>
        <fullName evidence="4">Secreted protein</fullName>
    </recommendedName>
</protein>
<dbReference type="AlphaFoldDB" id="A0AAI9ZLH7"/>
<dbReference type="GeneID" id="85475908"/>
<name>A0AAI9ZLH7_9PEZI</name>
<keyword evidence="3" id="KW-1185">Reference proteome</keyword>
<dbReference type="EMBL" id="JAHMHQ010000019">
    <property type="protein sequence ID" value="KAK1625765.1"/>
    <property type="molecule type" value="Genomic_DNA"/>
</dbReference>
<reference evidence="2" key="1">
    <citation type="submission" date="2021-06" db="EMBL/GenBank/DDBJ databases">
        <title>Comparative genomics, transcriptomics and evolutionary studies reveal genomic signatures of adaptation to plant cell wall in hemibiotrophic fungi.</title>
        <authorList>
            <consortium name="DOE Joint Genome Institute"/>
            <person name="Baroncelli R."/>
            <person name="Diaz J.F."/>
            <person name="Benocci T."/>
            <person name="Peng M."/>
            <person name="Battaglia E."/>
            <person name="Haridas S."/>
            <person name="Andreopoulos W."/>
            <person name="Labutti K."/>
            <person name="Pangilinan J."/>
            <person name="Floch G.L."/>
            <person name="Makela M.R."/>
            <person name="Henrissat B."/>
            <person name="Grigoriev I.V."/>
            <person name="Crouch J.A."/>
            <person name="De Vries R.P."/>
            <person name="Sukno S.A."/>
            <person name="Thon M.R."/>
        </authorList>
    </citation>
    <scope>NUCLEOTIDE SEQUENCE</scope>
    <source>
        <strain evidence="2">CBS 102054</strain>
    </source>
</reference>
<accession>A0AAI9ZLH7</accession>
<evidence type="ECO:0000313" key="2">
    <source>
        <dbReference type="EMBL" id="KAK1625765.1"/>
    </source>
</evidence>
<dbReference type="Proteomes" id="UP001243989">
    <property type="component" value="Unassembled WGS sequence"/>
</dbReference>
<feature type="chain" id="PRO_5042534205" description="Secreted protein" evidence="1">
    <location>
        <begin position="18"/>
        <end position="71"/>
    </location>
</feature>
<evidence type="ECO:0008006" key="4">
    <source>
        <dbReference type="Google" id="ProtNLM"/>
    </source>
</evidence>
<keyword evidence="1" id="KW-0732">Signal</keyword>
<proteinExistence type="predicted"/>
<organism evidence="2 3">
    <name type="scientific">Colletotrichum phormii</name>
    <dbReference type="NCBI Taxonomy" id="359342"/>
    <lineage>
        <taxon>Eukaryota</taxon>
        <taxon>Fungi</taxon>
        <taxon>Dikarya</taxon>
        <taxon>Ascomycota</taxon>
        <taxon>Pezizomycotina</taxon>
        <taxon>Sordariomycetes</taxon>
        <taxon>Hypocreomycetidae</taxon>
        <taxon>Glomerellales</taxon>
        <taxon>Glomerellaceae</taxon>
        <taxon>Colletotrichum</taxon>
        <taxon>Colletotrichum acutatum species complex</taxon>
    </lineage>
</organism>
<evidence type="ECO:0000313" key="3">
    <source>
        <dbReference type="Proteomes" id="UP001243989"/>
    </source>
</evidence>
<feature type="signal peptide" evidence="1">
    <location>
        <begin position="1"/>
        <end position="17"/>
    </location>
</feature>
<evidence type="ECO:0000256" key="1">
    <source>
        <dbReference type="SAM" id="SignalP"/>
    </source>
</evidence>
<sequence length="71" mass="8066">MAITVVPLLSCMWVTLPSHTEKHSSRYASNYACIRMGNRTEGHLKKSLYKWTAQIESWMGHAAKVRNMGSL</sequence>
<dbReference type="RefSeq" id="XP_060441760.1">
    <property type="nucleotide sequence ID" value="XM_060591046.1"/>
</dbReference>
<gene>
    <name evidence="2" type="ORF">BDP81DRAFT_435405</name>
</gene>